<dbReference type="OrthoDB" id="10265971at2759"/>
<dbReference type="Gene3D" id="3.40.50.300">
    <property type="entry name" value="P-loop containing nucleotide triphosphate hydrolases"/>
    <property type="match status" value="1"/>
</dbReference>
<dbReference type="GO" id="GO:0003689">
    <property type="term" value="F:DNA clamp loader activity"/>
    <property type="evidence" value="ECO:0007669"/>
    <property type="project" value="TreeGrafter"/>
</dbReference>
<dbReference type="HOGENOM" id="CLU_006397_0_0_1"/>
<dbReference type="PANTHER" id="PTHR12172">
    <property type="entry name" value="CELL CYCLE CHECKPOINT PROTEIN RAD17"/>
    <property type="match status" value="1"/>
</dbReference>
<dbReference type="VEuPathDB" id="FungiDB:PV07_10300"/>
<name>A0A0D1ZA83_9EURO</name>
<accession>A0A0D1ZA83</accession>
<evidence type="ECO:0000259" key="9">
    <source>
        <dbReference type="Pfam" id="PF25812"/>
    </source>
</evidence>
<feature type="region of interest" description="Disordered" evidence="8">
    <location>
        <begin position="1"/>
        <end position="130"/>
    </location>
</feature>
<evidence type="ECO:0000256" key="8">
    <source>
        <dbReference type="SAM" id="MobiDB-lite"/>
    </source>
</evidence>
<dbReference type="GO" id="GO:0003682">
    <property type="term" value="F:chromatin binding"/>
    <property type="evidence" value="ECO:0007669"/>
    <property type="project" value="TreeGrafter"/>
</dbReference>
<dbReference type="InterPro" id="IPR057927">
    <property type="entry name" value="RAD24-like_helical"/>
</dbReference>
<keyword evidence="4" id="KW-0227">DNA damage</keyword>
<organism evidence="10 11">
    <name type="scientific">Cladophialophora immunda</name>
    <dbReference type="NCBI Taxonomy" id="569365"/>
    <lineage>
        <taxon>Eukaryota</taxon>
        <taxon>Fungi</taxon>
        <taxon>Dikarya</taxon>
        <taxon>Ascomycota</taxon>
        <taxon>Pezizomycotina</taxon>
        <taxon>Eurotiomycetes</taxon>
        <taxon>Chaetothyriomycetidae</taxon>
        <taxon>Chaetothyriales</taxon>
        <taxon>Herpotrichiellaceae</taxon>
        <taxon>Cladophialophora</taxon>
    </lineage>
</organism>
<feature type="domain" description="Checkpoint protein RAD24-like helical bundle" evidence="9">
    <location>
        <begin position="516"/>
        <end position="618"/>
    </location>
</feature>
<keyword evidence="6" id="KW-0539">Nucleus</keyword>
<comment type="subcellular location">
    <subcellularLocation>
        <location evidence="1">Nucleus</location>
    </subcellularLocation>
</comment>
<dbReference type="Pfam" id="PF03215">
    <property type="entry name" value="Rad17"/>
    <property type="match status" value="1"/>
</dbReference>
<keyword evidence="7" id="KW-0131">Cell cycle</keyword>
<feature type="compositionally biased region" description="Basic residues" evidence="8">
    <location>
        <begin position="1"/>
        <end position="11"/>
    </location>
</feature>
<evidence type="ECO:0000256" key="7">
    <source>
        <dbReference type="ARBA" id="ARBA00023306"/>
    </source>
</evidence>
<proteinExistence type="inferred from homology"/>
<feature type="compositionally biased region" description="Basic and acidic residues" evidence="8">
    <location>
        <begin position="100"/>
        <end position="112"/>
    </location>
</feature>
<protein>
    <recommendedName>
        <fullName evidence="9">Checkpoint protein RAD24-like helical bundle domain-containing protein</fullName>
    </recommendedName>
</protein>
<keyword evidence="3" id="KW-0547">Nucleotide-binding</keyword>
<dbReference type="GO" id="GO:0005524">
    <property type="term" value="F:ATP binding"/>
    <property type="evidence" value="ECO:0007669"/>
    <property type="project" value="UniProtKB-KW"/>
</dbReference>
<dbReference type="GO" id="GO:0000077">
    <property type="term" value="P:DNA damage checkpoint signaling"/>
    <property type="evidence" value="ECO:0007669"/>
    <property type="project" value="TreeGrafter"/>
</dbReference>
<dbReference type="GO" id="GO:0033314">
    <property type="term" value="P:mitotic DNA replication checkpoint signaling"/>
    <property type="evidence" value="ECO:0007669"/>
    <property type="project" value="TreeGrafter"/>
</dbReference>
<feature type="compositionally biased region" description="Basic and acidic residues" evidence="8">
    <location>
        <begin position="76"/>
        <end position="92"/>
    </location>
</feature>
<feature type="region of interest" description="Disordered" evidence="8">
    <location>
        <begin position="841"/>
        <end position="887"/>
    </location>
</feature>
<evidence type="ECO:0000256" key="5">
    <source>
        <dbReference type="ARBA" id="ARBA00022840"/>
    </source>
</evidence>
<feature type="compositionally biased region" description="Polar residues" evidence="8">
    <location>
        <begin position="851"/>
        <end position="883"/>
    </location>
</feature>
<dbReference type="GeneID" id="27349494"/>
<comment type="similarity">
    <text evidence="2">Belongs to the rad17/RAD24 family.</text>
</comment>
<sequence length="914" mass="99688">MAPRPAKRQRRSTIVLSDDCDEDVDLPSPKPGRASFQREITLDGRTSATVSPVKSTTTKSASRKAAPKPSPTPSPEKARKNTKGKSEVEKNKSLHNFFHKATEEQRWKRKSETPNIEVENNGELSDAIEDDDLSDETLRELGFNRGRSNANTTRQIPAVVSAAVNPKRDSNGETLSSTQRFIRPGVAARNIINTGDPSQFDNNDHRPWADRYGPISLEELVVHKKKVADVQNWLQGKLDGHNSQKLLVLKGPAGSGKTTTVGLLAKALGLQLIPWHNPAVSEVGAGNSISAQFDEFLNRGGQFSSLAFDRDSSDGNVSKGESNCRLLVIEEFPATMTRSSSVLQSFRSVILHFLAQANKPPSMTFRGQQSPKDVCPPVVIIISETLLSSSTALADSFTAHRLLGAEILNHPFVTTMDFNPVAPTFVTKALDLVMKKEARDSRRRRIPGPAIITRLAEMGDVRSAVNSLEFLCVRGGDGSEWSGTVAAKAKRPSKNKENLALTEVEKNSLQLVSQRETTLDMFHAAGKIVYNKREDPRVLDTRAEPPPKPPDHLMHLYTPKASQVDIEALLNETGTDIQTFISTLHENYILSCNGDMFEECFDGCSDILSTSDVLNPEIRQLRRRHNNSNPNFGIMQSNVQAGTADTLRQDEIGFHVATRGLLFHLPYPVNRAAVTVPGAKRGDSFKMFYPASLRLWKPIEETEALLETYVYGGDVRARRAEGSSVFASASGTGTTFAAGGDGGVANWRTKEFALDTDTSDSPTDTAVANTMLEGADGTEDNPPPPIAYSKDTLATELLPYVTRIFAARRQDTTLLEKITKFKPTSYLSTDDEGFEEDETATIATPGDGIGRTQQPSTPSAGTTKGVLSNNMRLGESFGSTQGPRNLKHDVPAAAASVGVGVEKLYISDDDIEDD</sequence>
<dbReference type="InterPro" id="IPR004582">
    <property type="entry name" value="Checkpoint_prot_Rad17_Rad24"/>
</dbReference>
<evidence type="ECO:0000256" key="4">
    <source>
        <dbReference type="ARBA" id="ARBA00022763"/>
    </source>
</evidence>
<evidence type="ECO:0000256" key="1">
    <source>
        <dbReference type="ARBA" id="ARBA00004123"/>
    </source>
</evidence>
<dbReference type="EMBL" id="KN847045">
    <property type="protein sequence ID" value="KIW24596.1"/>
    <property type="molecule type" value="Genomic_DNA"/>
</dbReference>
<dbReference type="GO" id="GO:0006281">
    <property type="term" value="P:DNA repair"/>
    <property type="evidence" value="ECO:0007669"/>
    <property type="project" value="InterPro"/>
</dbReference>
<dbReference type="RefSeq" id="XP_016244812.1">
    <property type="nucleotide sequence ID" value="XM_016397621.1"/>
</dbReference>
<evidence type="ECO:0000256" key="6">
    <source>
        <dbReference type="ARBA" id="ARBA00023242"/>
    </source>
</evidence>
<evidence type="ECO:0000256" key="2">
    <source>
        <dbReference type="ARBA" id="ARBA00006168"/>
    </source>
</evidence>
<dbReference type="Pfam" id="PF25812">
    <property type="entry name" value="RAD24_helical"/>
    <property type="match status" value="1"/>
</dbReference>
<dbReference type="Proteomes" id="UP000054466">
    <property type="component" value="Unassembled WGS sequence"/>
</dbReference>
<feature type="compositionally biased region" description="Low complexity" evidence="8">
    <location>
        <begin position="46"/>
        <end position="60"/>
    </location>
</feature>
<evidence type="ECO:0000313" key="10">
    <source>
        <dbReference type="EMBL" id="KIW24596.1"/>
    </source>
</evidence>
<dbReference type="AlphaFoldDB" id="A0A0D1ZA83"/>
<evidence type="ECO:0000313" key="11">
    <source>
        <dbReference type="Proteomes" id="UP000054466"/>
    </source>
</evidence>
<dbReference type="SUPFAM" id="SSF52540">
    <property type="entry name" value="P-loop containing nucleoside triphosphate hydrolases"/>
    <property type="match status" value="1"/>
</dbReference>
<reference evidence="10 11" key="1">
    <citation type="submission" date="2015-01" db="EMBL/GenBank/DDBJ databases">
        <title>The Genome Sequence of Cladophialophora immunda CBS83496.</title>
        <authorList>
            <consortium name="The Broad Institute Genomics Platform"/>
            <person name="Cuomo C."/>
            <person name="de Hoog S."/>
            <person name="Gorbushina A."/>
            <person name="Stielow B."/>
            <person name="Teixiera M."/>
            <person name="Abouelleil A."/>
            <person name="Chapman S.B."/>
            <person name="Priest M."/>
            <person name="Young S.K."/>
            <person name="Wortman J."/>
            <person name="Nusbaum C."/>
            <person name="Birren B."/>
        </authorList>
    </citation>
    <scope>NUCLEOTIDE SEQUENCE [LARGE SCALE GENOMIC DNA]</scope>
    <source>
        <strain evidence="10 11">CBS 83496</strain>
    </source>
</reference>
<keyword evidence="5" id="KW-0067">ATP-binding</keyword>
<gene>
    <name evidence="10" type="ORF">PV07_10300</name>
</gene>
<dbReference type="PANTHER" id="PTHR12172:SF0">
    <property type="entry name" value="CELL CYCLE CHECKPOINT PROTEIN RAD17"/>
    <property type="match status" value="1"/>
</dbReference>
<keyword evidence="11" id="KW-1185">Reference proteome</keyword>
<dbReference type="InterPro" id="IPR027417">
    <property type="entry name" value="P-loop_NTPase"/>
</dbReference>
<dbReference type="GO" id="GO:0005634">
    <property type="term" value="C:nucleus"/>
    <property type="evidence" value="ECO:0007669"/>
    <property type="project" value="UniProtKB-SubCell"/>
</dbReference>
<dbReference type="STRING" id="569365.A0A0D1ZA83"/>
<evidence type="ECO:0000256" key="3">
    <source>
        <dbReference type="ARBA" id="ARBA00022741"/>
    </source>
</evidence>